<comment type="caution">
    <text evidence="1">The sequence shown here is derived from an EMBL/GenBank/DDBJ whole genome shotgun (WGS) entry which is preliminary data.</text>
</comment>
<name>A0A1X4JJ69_9LACO</name>
<dbReference type="Proteomes" id="UP000193588">
    <property type="component" value="Unassembled WGS sequence"/>
</dbReference>
<dbReference type="AlphaFoldDB" id="A0A1X4JJ69"/>
<evidence type="ECO:0000313" key="1">
    <source>
        <dbReference type="EMBL" id="OSP88834.1"/>
    </source>
</evidence>
<reference evidence="1 2" key="1">
    <citation type="submission" date="2017-04" db="EMBL/GenBank/DDBJ databases">
        <title>The genome sequence of Weissella cibaria isolated from wild Drosophila.</title>
        <authorList>
            <person name="Ricks N.J."/>
            <person name="Carroll C."/>
            <person name="Walters A."/>
            <person name="Newell P.D."/>
            <person name="Chaston J.M."/>
        </authorList>
    </citation>
    <scope>NUCLEOTIDE SEQUENCE [LARGE SCALE GENOMIC DNA]</scope>
    <source>
        <strain evidence="1 2">DmW_103</strain>
    </source>
</reference>
<protein>
    <submittedName>
        <fullName evidence="1">Uncharacterized protein</fullName>
    </submittedName>
</protein>
<proteinExistence type="predicted"/>
<sequence>MLKIPVQYDDYVDGDDKVIEDVIRFAFTLNTVRMYEQRTDRLFYDDLQHAVEEVASFYDRLDGRDYDELTEAEQVAMLPMMTNPVINTFMLEVMPVLYAETNGVSLVQSDETAERAEESLWLMELVNVQSFFDIFEELSKHNAVKTKVKKPRKSSKQ</sequence>
<dbReference type="EMBL" id="NDXJ01000015">
    <property type="protein sequence ID" value="OSP88834.1"/>
    <property type="molecule type" value="Genomic_DNA"/>
</dbReference>
<gene>
    <name evidence="1" type="ORF">B9D04_09595</name>
</gene>
<accession>A0A1X4JJ69</accession>
<dbReference type="RefSeq" id="WP_085639668.1">
    <property type="nucleotide sequence ID" value="NZ_JAGXJD010000006.1"/>
</dbReference>
<evidence type="ECO:0000313" key="2">
    <source>
        <dbReference type="Proteomes" id="UP000193588"/>
    </source>
</evidence>
<organism evidence="1 2">
    <name type="scientific">Weissella cibaria</name>
    <dbReference type="NCBI Taxonomy" id="137591"/>
    <lineage>
        <taxon>Bacteria</taxon>
        <taxon>Bacillati</taxon>
        <taxon>Bacillota</taxon>
        <taxon>Bacilli</taxon>
        <taxon>Lactobacillales</taxon>
        <taxon>Lactobacillaceae</taxon>
        <taxon>Weissella</taxon>
    </lineage>
</organism>